<dbReference type="EMBL" id="CM056813">
    <property type="protein sequence ID" value="KAJ8642206.1"/>
    <property type="molecule type" value="Genomic_DNA"/>
</dbReference>
<evidence type="ECO:0000313" key="1">
    <source>
        <dbReference type="EMBL" id="KAJ8642206.1"/>
    </source>
</evidence>
<dbReference type="Proteomes" id="UP001234297">
    <property type="component" value="Chromosome 5"/>
</dbReference>
<reference evidence="1 2" key="1">
    <citation type="journal article" date="2022" name="Hortic Res">
        <title>A haplotype resolved chromosomal level avocado genome allows analysis of novel avocado genes.</title>
        <authorList>
            <person name="Nath O."/>
            <person name="Fletcher S.J."/>
            <person name="Hayward A."/>
            <person name="Shaw L.M."/>
            <person name="Masouleh A.K."/>
            <person name="Furtado A."/>
            <person name="Henry R.J."/>
            <person name="Mitter N."/>
        </authorList>
    </citation>
    <scope>NUCLEOTIDE SEQUENCE [LARGE SCALE GENOMIC DNA]</scope>
    <source>
        <strain evidence="2">cv. Hass</strain>
    </source>
</reference>
<sequence length="112" mass="12730">MGKRKTPPKTQALRFPLPILSRLLLHFSIDLSIDGNQKEPWEPERRNRFLISFGCPSSSLFQSQKKSPNSGCTAASPDGYQLGFITRRILCNSYMFQSVHRSSKFRSVHSGQ</sequence>
<keyword evidence="2" id="KW-1185">Reference proteome</keyword>
<proteinExistence type="predicted"/>
<accession>A0ACC2M8R9</accession>
<evidence type="ECO:0000313" key="2">
    <source>
        <dbReference type="Proteomes" id="UP001234297"/>
    </source>
</evidence>
<organism evidence="1 2">
    <name type="scientific">Persea americana</name>
    <name type="common">Avocado</name>
    <dbReference type="NCBI Taxonomy" id="3435"/>
    <lineage>
        <taxon>Eukaryota</taxon>
        <taxon>Viridiplantae</taxon>
        <taxon>Streptophyta</taxon>
        <taxon>Embryophyta</taxon>
        <taxon>Tracheophyta</taxon>
        <taxon>Spermatophyta</taxon>
        <taxon>Magnoliopsida</taxon>
        <taxon>Magnoliidae</taxon>
        <taxon>Laurales</taxon>
        <taxon>Lauraceae</taxon>
        <taxon>Persea</taxon>
    </lineage>
</organism>
<protein>
    <submittedName>
        <fullName evidence="1">Uncharacterized protein</fullName>
    </submittedName>
</protein>
<gene>
    <name evidence="1" type="ORF">MRB53_018900</name>
</gene>
<name>A0ACC2M8R9_PERAE</name>
<comment type="caution">
    <text evidence="1">The sequence shown here is derived from an EMBL/GenBank/DDBJ whole genome shotgun (WGS) entry which is preliminary data.</text>
</comment>